<organism evidence="3 4">
    <name type="scientific">Plakobranchus ocellatus</name>
    <dbReference type="NCBI Taxonomy" id="259542"/>
    <lineage>
        <taxon>Eukaryota</taxon>
        <taxon>Metazoa</taxon>
        <taxon>Spiralia</taxon>
        <taxon>Lophotrochozoa</taxon>
        <taxon>Mollusca</taxon>
        <taxon>Gastropoda</taxon>
        <taxon>Heterobranchia</taxon>
        <taxon>Euthyneura</taxon>
        <taxon>Panpulmonata</taxon>
        <taxon>Sacoglossa</taxon>
        <taxon>Placobranchoidea</taxon>
        <taxon>Plakobranchidae</taxon>
        <taxon>Plakobranchus</taxon>
    </lineage>
</organism>
<dbReference type="Pfam" id="PF12017">
    <property type="entry name" value="Tnp_P_element"/>
    <property type="match status" value="1"/>
</dbReference>
<feature type="domain" description="Transposable element P transposase-like RNase H" evidence="2">
    <location>
        <begin position="55"/>
        <end position="188"/>
    </location>
</feature>
<dbReference type="InterPro" id="IPR021896">
    <property type="entry name" value="THAP9-like_HTH"/>
</dbReference>
<reference evidence="3 4" key="1">
    <citation type="journal article" date="2021" name="Elife">
        <title>Chloroplast acquisition without the gene transfer in kleptoplastic sea slugs, Plakobranchus ocellatus.</title>
        <authorList>
            <person name="Maeda T."/>
            <person name="Takahashi S."/>
            <person name="Yoshida T."/>
            <person name="Shimamura S."/>
            <person name="Takaki Y."/>
            <person name="Nagai Y."/>
            <person name="Toyoda A."/>
            <person name="Suzuki Y."/>
            <person name="Arimoto A."/>
            <person name="Ishii H."/>
            <person name="Satoh N."/>
            <person name="Nishiyama T."/>
            <person name="Hasebe M."/>
            <person name="Maruyama T."/>
            <person name="Minagawa J."/>
            <person name="Obokata J."/>
            <person name="Shigenobu S."/>
        </authorList>
    </citation>
    <scope>NUCLEOTIDE SEQUENCE [LARGE SCALE GENOMIC DNA]</scope>
</reference>
<dbReference type="Pfam" id="PF21787">
    <property type="entry name" value="TNP-like_RNaseH_N"/>
    <property type="match status" value="1"/>
</dbReference>
<dbReference type="InterPro" id="IPR048365">
    <property type="entry name" value="TNP-like_RNaseH_N"/>
</dbReference>
<accession>A0AAV4DLD8</accession>
<name>A0AAV4DLD8_9GAST</name>
<comment type="caution">
    <text evidence="3">The sequence shown here is derived from an EMBL/GenBank/DDBJ whole genome shotgun (WGS) entry which is preliminary data.</text>
</comment>
<protein>
    <submittedName>
        <fullName evidence="3">THAP domain-containing protein 9</fullName>
    </submittedName>
</protein>
<evidence type="ECO:0000259" key="2">
    <source>
        <dbReference type="Pfam" id="PF21787"/>
    </source>
</evidence>
<dbReference type="Proteomes" id="UP000735302">
    <property type="component" value="Unassembled WGS sequence"/>
</dbReference>
<dbReference type="EMBL" id="BLXT01007982">
    <property type="protein sequence ID" value="GFO44835.1"/>
    <property type="molecule type" value="Genomic_DNA"/>
</dbReference>
<proteinExistence type="predicted"/>
<gene>
    <name evidence="3" type="ORF">PoB_007134000</name>
</gene>
<evidence type="ECO:0000313" key="3">
    <source>
        <dbReference type="EMBL" id="GFO44835.1"/>
    </source>
</evidence>
<dbReference type="AlphaFoldDB" id="A0AAV4DLD8"/>
<feature type="domain" description="THAP9-like helix-turn-helix" evidence="1">
    <location>
        <begin position="9"/>
        <end position="49"/>
    </location>
</feature>
<evidence type="ECO:0000313" key="4">
    <source>
        <dbReference type="Proteomes" id="UP000735302"/>
    </source>
</evidence>
<evidence type="ECO:0000259" key="1">
    <source>
        <dbReference type="Pfam" id="PF12017"/>
    </source>
</evidence>
<keyword evidence="4" id="KW-1185">Reference proteome</keyword>
<sequence>MNFSLDKYGRRYSEEMRSFAVILHFYSAQAYECLKIHLTLPNVSTIRRWSSSIDCEPGFFTEALDDLQTRKYSQAQMRDVCIMFDCMAIKKEFVFDSKTGKYSACVDFGSTADSSDHLPTEELVVMAVGLRSHCKQPIAYFLVDKICANVQSQIVKDAITHLIERGCLVHATVCDGCFSNQKTATQLGCILDVEKIRSTFQHPSYPGYICLFLMPAIF</sequence>